<dbReference type="Pfam" id="PF13302">
    <property type="entry name" value="Acetyltransf_3"/>
    <property type="match status" value="1"/>
</dbReference>
<dbReference type="InterPro" id="IPR051531">
    <property type="entry name" value="N-acetyltransferase"/>
</dbReference>
<dbReference type="InterPro" id="IPR016181">
    <property type="entry name" value="Acyl_CoA_acyltransferase"/>
</dbReference>
<evidence type="ECO:0000259" key="1">
    <source>
        <dbReference type="Pfam" id="PF13302"/>
    </source>
</evidence>
<evidence type="ECO:0000313" key="2">
    <source>
        <dbReference type="EMBL" id="CAB5043101.1"/>
    </source>
</evidence>
<dbReference type="AlphaFoldDB" id="A0A6J7SQ16"/>
<feature type="domain" description="N-acetyltransferase" evidence="1">
    <location>
        <begin position="4"/>
        <end position="143"/>
    </location>
</feature>
<accession>A0A6J7SQ16</accession>
<reference evidence="2" key="1">
    <citation type="submission" date="2020-05" db="EMBL/GenBank/DDBJ databases">
        <authorList>
            <person name="Chiriac C."/>
            <person name="Salcher M."/>
            <person name="Ghai R."/>
            <person name="Kavagutti S V."/>
        </authorList>
    </citation>
    <scope>NUCLEOTIDE SEQUENCE</scope>
</reference>
<dbReference type="InterPro" id="IPR000182">
    <property type="entry name" value="GNAT_dom"/>
</dbReference>
<protein>
    <submittedName>
        <fullName evidence="2">Unannotated protein</fullName>
    </submittedName>
</protein>
<organism evidence="2">
    <name type="scientific">freshwater metagenome</name>
    <dbReference type="NCBI Taxonomy" id="449393"/>
    <lineage>
        <taxon>unclassified sequences</taxon>
        <taxon>metagenomes</taxon>
        <taxon>ecological metagenomes</taxon>
    </lineage>
</organism>
<proteinExistence type="predicted"/>
<dbReference type="EMBL" id="CAFBQA010000155">
    <property type="protein sequence ID" value="CAB5043101.1"/>
    <property type="molecule type" value="Genomic_DNA"/>
</dbReference>
<dbReference type="SUPFAM" id="SSF55729">
    <property type="entry name" value="Acyl-CoA N-acyltransferases (Nat)"/>
    <property type="match status" value="1"/>
</dbReference>
<dbReference type="Gene3D" id="3.40.630.30">
    <property type="match status" value="1"/>
</dbReference>
<dbReference type="GO" id="GO:0016747">
    <property type="term" value="F:acyltransferase activity, transferring groups other than amino-acyl groups"/>
    <property type="evidence" value="ECO:0007669"/>
    <property type="project" value="InterPro"/>
</dbReference>
<dbReference type="PANTHER" id="PTHR43792">
    <property type="entry name" value="GNAT FAMILY, PUTATIVE (AFU_ORTHOLOGUE AFUA_3G00765)-RELATED-RELATED"/>
    <property type="match status" value="1"/>
</dbReference>
<gene>
    <name evidence="2" type="ORF">UFOPK4234_01662</name>
</gene>
<sequence length="176" mass="19747">MSPTLRPWKLTDAAEFHAGVVESEEHLAPFMPWARGSAALSLEERTPFLQNWIDDFESGADFHFGFFESGRFLAVIGLHPRIGLGGLEIGYWCRASEARKGHTTEAVIQGMKIAFAMPEITHVEIKHDVANVPSGRIPEKLGFIKIAEVDREVLAPGETGRGNIWRLEKDEYLQKF</sequence>
<name>A0A6J7SQ16_9ZZZZ</name>